<gene>
    <name evidence="6" type="ORF">HH216_15840</name>
</gene>
<keyword evidence="3" id="KW-1015">Disulfide bond</keyword>
<dbReference type="RefSeq" id="WP_169551693.1">
    <property type="nucleotide sequence ID" value="NZ_CP051677.1"/>
</dbReference>
<name>A0A7L5DQH8_9BACT</name>
<dbReference type="Gene3D" id="3.40.30.10">
    <property type="entry name" value="Glutaredoxin"/>
    <property type="match status" value="1"/>
</dbReference>
<dbReference type="InterPro" id="IPR000866">
    <property type="entry name" value="AhpC/TSA"/>
</dbReference>
<sequence>MNPVYEPAVAAIVTDKHDSTRRFSRHDLIKQGEYITVGPDVFELQRVDYGRKLLQLKRVSKQDSLFSPQVGFRPHQFNAVNLHTDKKLALSDYKGRYVLLDFWGTWCGPCRAETPHLRRAYEQFSRSDLEIIGIGCDDTAEKIKAYCASEKAQWPQILADDTNKLVDQYHVDSWPTTILLDRDGKVVLKDLRGSQMIDSLSQLINRKP</sequence>
<evidence type="ECO:0000256" key="3">
    <source>
        <dbReference type="ARBA" id="ARBA00023157"/>
    </source>
</evidence>
<keyword evidence="2" id="KW-0201">Cytochrome c-type biogenesis</keyword>
<keyword evidence="4" id="KW-0676">Redox-active center</keyword>
<evidence type="ECO:0000256" key="2">
    <source>
        <dbReference type="ARBA" id="ARBA00022748"/>
    </source>
</evidence>
<dbReference type="PANTHER" id="PTHR42852:SF6">
    <property type="entry name" value="THIOL:DISULFIDE INTERCHANGE PROTEIN DSBE"/>
    <property type="match status" value="1"/>
</dbReference>
<dbReference type="Proteomes" id="UP000501128">
    <property type="component" value="Chromosome"/>
</dbReference>
<dbReference type="EMBL" id="CP051677">
    <property type="protein sequence ID" value="QJD79731.1"/>
    <property type="molecule type" value="Genomic_DNA"/>
</dbReference>
<reference evidence="6 7" key="1">
    <citation type="submission" date="2020-04" db="EMBL/GenBank/DDBJ databases">
        <title>Genome sequencing of novel species.</title>
        <authorList>
            <person name="Heo J."/>
            <person name="Kim S.-J."/>
            <person name="Kim J.-S."/>
            <person name="Hong S.-B."/>
            <person name="Kwon S.-W."/>
        </authorList>
    </citation>
    <scope>NUCLEOTIDE SEQUENCE [LARGE SCALE GENOMIC DNA]</scope>
    <source>
        <strain evidence="6 7">CJU-R4</strain>
    </source>
</reference>
<evidence type="ECO:0000313" key="7">
    <source>
        <dbReference type="Proteomes" id="UP000501128"/>
    </source>
</evidence>
<dbReference type="SUPFAM" id="SSF52833">
    <property type="entry name" value="Thioredoxin-like"/>
    <property type="match status" value="1"/>
</dbReference>
<dbReference type="GO" id="GO:0016209">
    <property type="term" value="F:antioxidant activity"/>
    <property type="evidence" value="ECO:0007669"/>
    <property type="project" value="InterPro"/>
</dbReference>
<dbReference type="InterPro" id="IPR036249">
    <property type="entry name" value="Thioredoxin-like_sf"/>
</dbReference>
<evidence type="ECO:0000256" key="4">
    <source>
        <dbReference type="ARBA" id="ARBA00023284"/>
    </source>
</evidence>
<dbReference type="InterPro" id="IPR050553">
    <property type="entry name" value="Thioredoxin_ResA/DsbE_sf"/>
</dbReference>
<organism evidence="6 7">
    <name type="scientific">Spirosoma rhododendri</name>
    <dbReference type="NCBI Taxonomy" id="2728024"/>
    <lineage>
        <taxon>Bacteria</taxon>
        <taxon>Pseudomonadati</taxon>
        <taxon>Bacteroidota</taxon>
        <taxon>Cytophagia</taxon>
        <taxon>Cytophagales</taxon>
        <taxon>Cytophagaceae</taxon>
        <taxon>Spirosoma</taxon>
    </lineage>
</organism>
<dbReference type="InterPro" id="IPR017937">
    <property type="entry name" value="Thioredoxin_CS"/>
</dbReference>
<dbReference type="GO" id="GO:0030313">
    <property type="term" value="C:cell envelope"/>
    <property type="evidence" value="ECO:0007669"/>
    <property type="project" value="UniProtKB-SubCell"/>
</dbReference>
<dbReference type="PANTHER" id="PTHR42852">
    <property type="entry name" value="THIOL:DISULFIDE INTERCHANGE PROTEIN DSBE"/>
    <property type="match status" value="1"/>
</dbReference>
<proteinExistence type="predicted"/>
<keyword evidence="7" id="KW-1185">Reference proteome</keyword>
<accession>A0A7L5DQH8</accession>
<feature type="domain" description="Thioredoxin" evidence="5">
    <location>
        <begin position="68"/>
        <end position="208"/>
    </location>
</feature>
<comment type="subcellular location">
    <subcellularLocation>
        <location evidence="1">Cell envelope</location>
    </subcellularLocation>
</comment>
<dbReference type="AlphaFoldDB" id="A0A7L5DQH8"/>
<protein>
    <submittedName>
        <fullName evidence="6">TlpA family protein disulfide reductase</fullName>
    </submittedName>
</protein>
<dbReference type="CDD" id="cd02966">
    <property type="entry name" value="TlpA_like_family"/>
    <property type="match status" value="1"/>
</dbReference>
<dbReference type="GO" id="GO:0016491">
    <property type="term" value="F:oxidoreductase activity"/>
    <property type="evidence" value="ECO:0007669"/>
    <property type="project" value="InterPro"/>
</dbReference>
<evidence type="ECO:0000259" key="5">
    <source>
        <dbReference type="PROSITE" id="PS51352"/>
    </source>
</evidence>
<dbReference type="PROSITE" id="PS00194">
    <property type="entry name" value="THIOREDOXIN_1"/>
    <property type="match status" value="1"/>
</dbReference>
<evidence type="ECO:0000256" key="1">
    <source>
        <dbReference type="ARBA" id="ARBA00004196"/>
    </source>
</evidence>
<dbReference type="PROSITE" id="PS51352">
    <property type="entry name" value="THIOREDOXIN_2"/>
    <property type="match status" value="1"/>
</dbReference>
<evidence type="ECO:0000313" key="6">
    <source>
        <dbReference type="EMBL" id="QJD79731.1"/>
    </source>
</evidence>
<dbReference type="KEGG" id="srho:HH216_15840"/>
<dbReference type="GO" id="GO:0017004">
    <property type="term" value="P:cytochrome complex assembly"/>
    <property type="evidence" value="ECO:0007669"/>
    <property type="project" value="UniProtKB-KW"/>
</dbReference>
<dbReference type="InterPro" id="IPR013766">
    <property type="entry name" value="Thioredoxin_domain"/>
</dbReference>
<dbReference type="Pfam" id="PF00578">
    <property type="entry name" value="AhpC-TSA"/>
    <property type="match status" value="1"/>
</dbReference>